<sequence length="160" mass="18197">MLVYLAITLFYNAVSAAPIGRDDIVYPNLETFLSGIRRMKFHSLDQNHDLRLDSAAHLISDDFALYEKNENKIKRSNRIVNSKLRIEPHKSEEMTKSGIRAQDNIEIKHVENYGVRVNDEIVPPGTKGEGENHEINTHDEIVPPGTKGEGENHEINTHDE</sequence>
<organism evidence="3">
    <name type="scientific">Tityus obscurus</name>
    <name type="common">Amazonian scorpion</name>
    <name type="synonym">Tityus cambridgei</name>
    <dbReference type="NCBI Taxonomy" id="1221240"/>
    <lineage>
        <taxon>Eukaryota</taxon>
        <taxon>Metazoa</taxon>
        <taxon>Ecdysozoa</taxon>
        <taxon>Arthropoda</taxon>
        <taxon>Chelicerata</taxon>
        <taxon>Arachnida</taxon>
        <taxon>Scorpiones</taxon>
        <taxon>Buthida</taxon>
        <taxon>Buthoidea</taxon>
        <taxon>Buthidae</taxon>
        <taxon>Tityus</taxon>
    </lineage>
</organism>
<feature type="signal peptide" evidence="2">
    <location>
        <begin position="1"/>
        <end position="16"/>
    </location>
</feature>
<accession>A0A1E1WVQ5</accession>
<dbReference type="AlphaFoldDB" id="A0A1E1WVQ5"/>
<proteinExistence type="predicted"/>
<feature type="compositionally biased region" description="Basic and acidic residues" evidence="1">
    <location>
        <begin position="128"/>
        <end position="141"/>
    </location>
</feature>
<dbReference type="EMBL" id="GEMQ01000089">
    <property type="protein sequence ID" value="JAT91100.1"/>
    <property type="molecule type" value="Transcribed_RNA"/>
</dbReference>
<feature type="compositionally biased region" description="Basic and acidic residues" evidence="1">
    <location>
        <begin position="148"/>
        <end position="160"/>
    </location>
</feature>
<reference evidence="3" key="1">
    <citation type="submission" date="2015-08" db="EMBL/GenBank/DDBJ databases">
        <title>Proteomic endorsed transcriptomic profile of the venom gland from Tityus obscurus.</title>
        <authorList>
            <person name="Oliveira U.C."/>
            <person name="Nishiyama M.Y.Jr."/>
            <person name="Santos M.B."/>
            <person name="Silva A.P."/>
            <person name="Chalkidis H.M."/>
            <person name="Imberg A.S."/>
            <person name="Candido D.M."/>
            <person name="Yamanouye N."/>
            <person name="Dorce V.A."/>
            <person name="Junqueira-de-Azevedo I.L."/>
        </authorList>
    </citation>
    <scope>NUCLEOTIDE SEQUENCE</scope>
    <source>
        <tissue evidence="3">Telson</tissue>
    </source>
</reference>
<name>A0A1E1WVQ5_TITOB</name>
<feature type="non-terminal residue" evidence="3">
    <location>
        <position position="160"/>
    </location>
</feature>
<keyword evidence="2" id="KW-0732">Signal</keyword>
<feature type="region of interest" description="Disordered" evidence="1">
    <location>
        <begin position="119"/>
        <end position="160"/>
    </location>
</feature>
<feature type="chain" id="PRO_5009115613" evidence="2">
    <location>
        <begin position="17"/>
        <end position="160"/>
    </location>
</feature>
<protein>
    <submittedName>
        <fullName evidence="3">Putative metalloproteinase</fullName>
    </submittedName>
</protein>
<evidence type="ECO:0000256" key="2">
    <source>
        <dbReference type="SAM" id="SignalP"/>
    </source>
</evidence>
<evidence type="ECO:0000256" key="1">
    <source>
        <dbReference type="SAM" id="MobiDB-lite"/>
    </source>
</evidence>
<evidence type="ECO:0000313" key="3">
    <source>
        <dbReference type="EMBL" id="JAT91100.1"/>
    </source>
</evidence>